<evidence type="ECO:0000313" key="2">
    <source>
        <dbReference type="EMBL" id="AQK72219.1"/>
    </source>
</evidence>
<gene>
    <name evidence="2" type="ORF">ZEAMMB73_Zm00001d017058</name>
</gene>
<feature type="region of interest" description="Disordered" evidence="1">
    <location>
        <begin position="1"/>
        <end position="32"/>
    </location>
</feature>
<name>A0A1D6HBZ2_MAIZE</name>
<sequence>MTGRTGGSRLGSSADDSSLVGTRDPAMPAPARGLRLRRRRCWVAKSSAEKLGRHTANFSIDENVTCGIIINFEKSEITWHDLLLWKAYSITLQSHDVFTEYLDLLNILEEELSSVSDLTLQNGPLS</sequence>
<accession>A0A1D6HBZ2</accession>
<dbReference type="InParanoid" id="A0A1D6HBZ2"/>
<organism evidence="2">
    <name type="scientific">Zea mays</name>
    <name type="common">Maize</name>
    <dbReference type="NCBI Taxonomy" id="4577"/>
    <lineage>
        <taxon>Eukaryota</taxon>
        <taxon>Viridiplantae</taxon>
        <taxon>Streptophyta</taxon>
        <taxon>Embryophyta</taxon>
        <taxon>Tracheophyta</taxon>
        <taxon>Spermatophyta</taxon>
        <taxon>Magnoliopsida</taxon>
        <taxon>Liliopsida</taxon>
        <taxon>Poales</taxon>
        <taxon>Poaceae</taxon>
        <taxon>PACMAD clade</taxon>
        <taxon>Panicoideae</taxon>
        <taxon>Andropogonodae</taxon>
        <taxon>Andropogoneae</taxon>
        <taxon>Tripsacinae</taxon>
        <taxon>Zea</taxon>
    </lineage>
</organism>
<dbReference type="EMBL" id="CM000781">
    <property type="protein sequence ID" value="AQK72219.1"/>
    <property type="molecule type" value="Genomic_DNA"/>
</dbReference>
<evidence type="ECO:0000256" key="1">
    <source>
        <dbReference type="SAM" id="MobiDB-lite"/>
    </source>
</evidence>
<reference evidence="2" key="1">
    <citation type="submission" date="2015-12" db="EMBL/GenBank/DDBJ databases">
        <title>Update maize B73 reference genome by single molecule sequencing technologies.</title>
        <authorList>
            <consortium name="Maize Genome Sequencing Project"/>
            <person name="Ware D."/>
        </authorList>
    </citation>
    <scope>NUCLEOTIDE SEQUENCE</scope>
    <source>
        <tissue evidence="2">Seedling</tissue>
    </source>
</reference>
<dbReference type="AlphaFoldDB" id="A0A1D6HBZ2"/>
<protein>
    <submittedName>
        <fullName evidence="2">Uncharacterized protein</fullName>
    </submittedName>
</protein>
<dbReference type="STRING" id="4577.A0A1D6HBZ2"/>
<proteinExistence type="predicted"/>